<accession>C7RNJ6</accession>
<dbReference type="eggNOG" id="COG2913">
    <property type="taxonomic scope" value="Bacteria"/>
</dbReference>
<evidence type="ECO:0000313" key="2">
    <source>
        <dbReference type="EMBL" id="ACV34132.1"/>
    </source>
</evidence>
<evidence type="ECO:0000256" key="1">
    <source>
        <dbReference type="SAM" id="Phobius"/>
    </source>
</evidence>
<dbReference type="HOGENOM" id="CLU_090266_2_0_4"/>
<dbReference type="AlphaFoldDB" id="C7RNJ6"/>
<name>C7RNJ6_ACCRE</name>
<gene>
    <name evidence="2" type="ordered locus">CAP2UW1_0787</name>
</gene>
<keyword evidence="1" id="KW-0472">Membrane</keyword>
<dbReference type="OrthoDB" id="5297256at2"/>
<protein>
    <recommendedName>
        <fullName evidence="3">Lipoprotein</fullName>
    </recommendedName>
</protein>
<feature type="transmembrane region" description="Helical" evidence="1">
    <location>
        <begin position="6"/>
        <end position="27"/>
    </location>
</feature>
<dbReference type="EMBL" id="CP001715">
    <property type="protein sequence ID" value="ACV34132.1"/>
    <property type="molecule type" value="Genomic_DNA"/>
</dbReference>
<keyword evidence="1" id="KW-1133">Transmembrane helix</keyword>
<reference evidence="2" key="2">
    <citation type="submission" date="2009-09" db="EMBL/GenBank/DDBJ databases">
        <title>Complete sequence of chromosome of Candidatus Accumulibacter phosphatis clade IIA str. UW-1.</title>
        <authorList>
            <consortium name="US DOE Joint Genome Institute"/>
            <person name="Martin H.G."/>
            <person name="Ivanova N."/>
            <person name="Kunin V."/>
            <person name="Warnecke F."/>
            <person name="Barry K."/>
            <person name="He S."/>
            <person name="Salamov A."/>
            <person name="Szeto E."/>
            <person name="Dalin E."/>
            <person name="Pangilinan J.L."/>
            <person name="Lapidus A."/>
            <person name="Lowry S."/>
            <person name="Kyrpides N.C."/>
            <person name="McMahon K.D."/>
            <person name="Hugenholtz P."/>
        </authorList>
    </citation>
    <scope>NUCLEOTIDE SEQUENCE [LARGE SCALE GENOMIC DNA]</scope>
    <source>
        <strain evidence="2">UW-1</strain>
    </source>
</reference>
<organism evidence="2">
    <name type="scientific">Accumulibacter regalis</name>
    <dbReference type="NCBI Taxonomy" id="522306"/>
    <lineage>
        <taxon>Bacteria</taxon>
        <taxon>Pseudomonadati</taxon>
        <taxon>Pseudomonadota</taxon>
        <taxon>Betaproteobacteria</taxon>
        <taxon>Candidatus Accumulibacter</taxon>
    </lineage>
</organism>
<proteinExistence type="predicted"/>
<dbReference type="STRING" id="522306.CAP2UW1_0787"/>
<dbReference type="KEGG" id="app:CAP2UW1_0787"/>
<dbReference type="PROSITE" id="PS51257">
    <property type="entry name" value="PROKAR_LIPOPROTEIN"/>
    <property type="match status" value="1"/>
</dbReference>
<sequence>MNDQRAVGWTYLAVSVGALVLSACAGYSGYGLKPGVATLPEVIATMGKPALSWKDPDGSEQLAYPRGPAGPQTFMVFMAPDGRLQRIEQVLNMEHFARIQPGSDKESVLRLIGPSEPQWTQYFKVRDELVWEWQFCDSWNQLARFDVLFDGTTGIVRTAYQRQALMGFDGVAPFCGH</sequence>
<reference evidence="2" key="1">
    <citation type="submission" date="2009-08" db="EMBL/GenBank/DDBJ databases">
        <authorList>
            <consortium name="US DOE Joint Genome Institute"/>
            <person name="Lucas S."/>
            <person name="Copeland A."/>
            <person name="Lapidus A."/>
            <person name="Glavina del Rio T."/>
            <person name="Dalin E."/>
            <person name="Tice H."/>
            <person name="Bruce D."/>
            <person name="Barry K."/>
            <person name="Pitluck S."/>
            <person name="Lowry S."/>
            <person name="Larimer F."/>
            <person name="Land M."/>
            <person name="Hauser L."/>
            <person name="Kyrpides N."/>
            <person name="Ivanova N."/>
            <person name="McMahon K.D."/>
            <person name="Hugenholtz P."/>
        </authorList>
    </citation>
    <scope>NUCLEOTIDE SEQUENCE</scope>
    <source>
        <strain evidence="2">UW-1</strain>
    </source>
</reference>
<evidence type="ECO:0008006" key="3">
    <source>
        <dbReference type="Google" id="ProtNLM"/>
    </source>
</evidence>
<keyword evidence="1" id="KW-0812">Transmembrane</keyword>